<keyword evidence="1" id="KW-0004">4Fe-4S</keyword>
<dbReference type="InterPro" id="IPR017896">
    <property type="entry name" value="4Fe4S_Fe-S-bd"/>
</dbReference>
<feature type="domain" description="4Fe-4S ferredoxin-type" evidence="5">
    <location>
        <begin position="13"/>
        <end position="43"/>
    </location>
</feature>
<dbReference type="Gene3D" id="3.30.70.20">
    <property type="match status" value="2"/>
</dbReference>
<evidence type="ECO:0000256" key="3">
    <source>
        <dbReference type="ARBA" id="ARBA00023004"/>
    </source>
</evidence>
<protein>
    <submittedName>
        <fullName evidence="6">4Fe-4S dicluster domain-containing protein</fullName>
    </submittedName>
</protein>
<dbReference type="InterPro" id="IPR050954">
    <property type="entry name" value="ET_IronSulfur_Cluster-Binding"/>
</dbReference>
<dbReference type="EMBL" id="JAAGSC010000031">
    <property type="protein sequence ID" value="NDY94781.1"/>
    <property type="molecule type" value="Genomic_DNA"/>
</dbReference>
<evidence type="ECO:0000313" key="6">
    <source>
        <dbReference type="EMBL" id="NDY94781.1"/>
    </source>
</evidence>
<evidence type="ECO:0000259" key="5">
    <source>
        <dbReference type="PROSITE" id="PS51379"/>
    </source>
</evidence>
<keyword evidence="4" id="KW-0411">Iron-sulfur</keyword>
<name>A0A845V3G1_9GAMM</name>
<feature type="domain" description="4Fe-4S ferredoxin-type" evidence="5">
    <location>
        <begin position="97"/>
        <end position="126"/>
    </location>
</feature>
<dbReference type="PANTHER" id="PTHR43177">
    <property type="entry name" value="PROTEIN NRFC"/>
    <property type="match status" value="1"/>
</dbReference>
<dbReference type="Proteomes" id="UP000484885">
    <property type="component" value="Unassembled WGS sequence"/>
</dbReference>
<evidence type="ECO:0000256" key="2">
    <source>
        <dbReference type="ARBA" id="ARBA00022723"/>
    </source>
</evidence>
<keyword evidence="3" id="KW-0408">Iron</keyword>
<dbReference type="PROSITE" id="PS51379">
    <property type="entry name" value="4FE4S_FER_2"/>
    <property type="match status" value="3"/>
</dbReference>
<dbReference type="PANTHER" id="PTHR43177:SF3">
    <property type="entry name" value="PROTEIN NRFC HOMOLOG"/>
    <property type="match status" value="1"/>
</dbReference>
<comment type="caution">
    <text evidence="6">The sequence shown here is derived from an EMBL/GenBank/DDBJ whole genome shotgun (WGS) entry which is preliminary data.</text>
</comment>
<dbReference type="PROSITE" id="PS00198">
    <property type="entry name" value="4FE4S_FER_1"/>
    <property type="match status" value="1"/>
</dbReference>
<evidence type="ECO:0000313" key="7">
    <source>
        <dbReference type="Proteomes" id="UP000484885"/>
    </source>
</evidence>
<proteinExistence type="predicted"/>
<dbReference type="Pfam" id="PF13247">
    <property type="entry name" value="Fer4_11"/>
    <property type="match status" value="1"/>
</dbReference>
<reference evidence="6 7" key="1">
    <citation type="submission" date="2020-02" db="EMBL/GenBank/DDBJ databases">
        <authorList>
            <person name="Zhang X.-Y."/>
        </authorList>
    </citation>
    <scope>NUCLEOTIDE SEQUENCE [LARGE SCALE GENOMIC DNA]</scope>
    <source>
        <strain evidence="6 7">C33</strain>
    </source>
</reference>
<sequence length="200" mass="21989">MRLRRGQEPTRRLAHVWNEANCTACGACIIACTATNAPEMMHRKEKGWDSLASNIRRIESQNAQGQPTMMLNQCQHCEDAPCVHTCPFGAVHYTTDGLVDIDERLCIGCSYCVAACPYNVRWMHPETGLPNKCMGSACLELVAANQQPACVQACPANARDFGDLNDPSSSVSQTLRRLPNRVLLETAGTKPKYFIVESSS</sequence>
<dbReference type="GO" id="GO:0051539">
    <property type="term" value="F:4 iron, 4 sulfur cluster binding"/>
    <property type="evidence" value="ECO:0007669"/>
    <property type="project" value="UniProtKB-KW"/>
</dbReference>
<keyword evidence="2" id="KW-0479">Metal-binding</keyword>
<dbReference type="GO" id="GO:0046872">
    <property type="term" value="F:metal ion binding"/>
    <property type="evidence" value="ECO:0007669"/>
    <property type="project" value="UniProtKB-KW"/>
</dbReference>
<accession>A0A845V3G1</accession>
<feature type="domain" description="4Fe-4S ferredoxin-type" evidence="5">
    <location>
        <begin position="65"/>
        <end position="96"/>
    </location>
</feature>
<evidence type="ECO:0000256" key="4">
    <source>
        <dbReference type="ARBA" id="ARBA00023014"/>
    </source>
</evidence>
<dbReference type="RefSeq" id="WP_164210165.1">
    <property type="nucleotide sequence ID" value="NZ_JAAGSC010000031.1"/>
</dbReference>
<dbReference type="AlphaFoldDB" id="A0A845V3G1"/>
<dbReference type="SUPFAM" id="SSF54862">
    <property type="entry name" value="4Fe-4S ferredoxins"/>
    <property type="match status" value="1"/>
</dbReference>
<gene>
    <name evidence="6" type="ORF">G3I74_03455</name>
</gene>
<evidence type="ECO:0000256" key="1">
    <source>
        <dbReference type="ARBA" id="ARBA00022485"/>
    </source>
</evidence>
<dbReference type="InterPro" id="IPR017900">
    <property type="entry name" value="4Fe4S_Fe_S_CS"/>
</dbReference>
<keyword evidence="7" id="KW-1185">Reference proteome</keyword>
<organism evidence="6 7">
    <name type="scientific">Wenzhouxiangella limi</name>
    <dbReference type="NCBI Taxonomy" id="2707351"/>
    <lineage>
        <taxon>Bacteria</taxon>
        <taxon>Pseudomonadati</taxon>
        <taxon>Pseudomonadota</taxon>
        <taxon>Gammaproteobacteria</taxon>
        <taxon>Chromatiales</taxon>
        <taxon>Wenzhouxiangellaceae</taxon>
        <taxon>Wenzhouxiangella</taxon>
    </lineage>
</organism>